<dbReference type="EMBL" id="DRIG01000067">
    <property type="protein sequence ID" value="HEC78764.1"/>
    <property type="molecule type" value="Genomic_DNA"/>
</dbReference>
<dbReference type="Gene3D" id="3.40.640.10">
    <property type="entry name" value="Type I PLP-dependent aspartate aminotransferase-like (Major domain)"/>
    <property type="match status" value="1"/>
</dbReference>
<dbReference type="InterPro" id="IPR039429">
    <property type="entry name" value="SHMT-like_dom"/>
</dbReference>
<comment type="caution">
    <text evidence="2">The sequence shown here is derived from an EMBL/GenBank/DDBJ whole genome shotgun (WGS) entry which is preliminary data.</text>
</comment>
<feature type="domain" description="Serine hydroxymethyltransferase-like" evidence="1">
    <location>
        <begin position="12"/>
        <end position="112"/>
    </location>
</feature>
<dbReference type="Pfam" id="PF00464">
    <property type="entry name" value="SHMT"/>
    <property type="match status" value="1"/>
</dbReference>
<organism evidence="2 3">
    <name type="scientific">candidate division WOR-3 bacterium</name>
    <dbReference type="NCBI Taxonomy" id="2052148"/>
    <lineage>
        <taxon>Bacteria</taxon>
        <taxon>Bacteria division WOR-3</taxon>
    </lineage>
</organism>
<evidence type="ECO:0000259" key="1">
    <source>
        <dbReference type="Pfam" id="PF00464"/>
    </source>
</evidence>
<dbReference type="Gene3D" id="3.90.1150.10">
    <property type="entry name" value="Aspartate Aminotransferase, domain 1"/>
    <property type="match status" value="1"/>
</dbReference>
<sequence length="114" mass="13238">MSKLSEKIKNLVARIEKNNLWRQTECINLIPSETTPSHLVKLCEISDPAGRYAEHRTMKGKEIYFYQGIGFISEVEEELRKEMAQYFDCPRVELRPISGQMANEVVFKAVVKFI</sequence>
<protein>
    <recommendedName>
        <fullName evidence="1">Serine hydroxymethyltransferase-like domain-containing protein</fullName>
    </recommendedName>
</protein>
<dbReference type="Proteomes" id="UP000885826">
    <property type="component" value="Unassembled WGS sequence"/>
</dbReference>
<dbReference type="AlphaFoldDB" id="A0A9C9EMP5"/>
<proteinExistence type="predicted"/>
<feature type="non-terminal residue" evidence="2">
    <location>
        <position position="114"/>
    </location>
</feature>
<evidence type="ECO:0000313" key="2">
    <source>
        <dbReference type="EMBL" id="HEC78764.1"/>
    </source>
</evidence>
<accession>A0A9C9EMP5</accession>
<dbReference type="SUPFAM" id="SSF53383">
    <property type="entry name" value="PLP-dependent transferases"/>
    <property type="match status" value="1"/>
</dbReference>
<dbReference type="InterPro" id="IPR015422">
    <property type="entry name" value="PyrdxlP-dep_Trfase_small"/>
</dbReference>
<gene>
    <name evidence="2" type="ORF">ENI34_06440</name>
</gene>
<evidence type="ECO:0000313" key="3">
    <source>
        <dbReference type="Proteomes" id="UP000885826"/>
    </source>
</evidence>
<dbReference type="InterPro" id="IPR015424">
    <property type="entry name" value="PyrdxlP-dep_Trfase"/>
</dbReference>
<reference evidence="2" key="1">
    <citation type="journal article" date="2020" name="mSystems">
        <title>Genome- and Community-Level Interaction Insights into Carbon Utilization and Element Cycling Functions of Hydrothermarchaeota in Hydrothermal Sediment.</title>
        <authorList>
            <person name="Zhou Z."/>
            <person name="Liu Y."/>
            <person name="Xu W."/>
            <person name="Pan J."/>
            <person name="Luo Z.H."/>
            <person name="Li M."/>
        </authorList>
    </citation>
    <scope>NUCLEOTIDE SEQUENCE</scope>
    <source>
        <strain evidence="2">HyVt-388</strain>
    </source>
</reference>
<name>A0A9C9EMP5_UNCW3</name>
<dbReference type="InterPro" id="IPR015421">
    <property type="entry name" value="PyrdxlP-dep_Trfase_major"/>
</dbReference>